<keyword evidence="2" id="KW-1185">Reference proteome</keyword>
<sequence>MASGILLQKSNNATADGLSDALRQSRYHMKRCFARFIEMGKRLMKPHQIMEETEKAIEDKAERAKVFEGLLGSIMGSTQEAAVTPPYVALAVRRNPGLWEFFKVNADDLAVDAITAKDYLKIKEMIYNENWANDENALEVDFGAFDFSTPRLTLSSCIGNGVDLISKFVASKTGGDLEHAKSLLDYLLALDHHGENLMINETLNTVAKLQTALIVADVYISALPKDTPYQNFEQKLKEWGFEKGWGDNAERVKETMGILSEILQAPDHIKTELFFKRLPNLFKIVIFSVHGYFGQSDVLGLPDTGGQVVYILDQVKALEEELLLRIKQQGLSVKPQILVVTRLIPDARGTKCNQEIEPVLNTTHSHILRVPFSTDRGVLRQWVSRFDIYPYLERFTQANLILGNYTDGNLVASLMANELGVTLGTIAHALEKTKYEDSDVKWKELDQKYHFSCQFTADIIAMNSADFIITSTFQEIAGSKKRPGQYESHMAFTMPGLCRVVSGINVFDPKFNIAAPGAEQAVYFPFTEKKKRFTSFHPAIEELLYNKADNNEHIGYLADKRKPIIFSMARLDTVKNISGLTEWYGKNKRLRNLVNLVVVAGFFDPSKSKDREEISEINKMHALIEKYQLKGQIRWIAAQTDRYRNGELYRCIADSKGAFVQPAMYEAFGLTVIEAMNCGLPTFATNQGGPAEIIVDGVSGFHINPYTGDESSDKIADFFEKCKADGQYWDKMSQEGLKRINECYTWKIYANKVLNMGSLYGFWRQINKEQKKAKQRYIQLFYNLQFRNLAKNITIPSAEPKPQEPSKPEVHKPAKPEVPKPAKPEEPKPAKPEVPKTVKPEAAVGQTQIQSLEKRNNIEPDQIVPAIHEQRSCPRSLWCLFCISLCILFYGALKYYKLIR</sequence>
<evidence type="ECO:0000313" key="2">
    <source>
        <dbReference type="Proteomes" id="UP000828048"/>
    </source>
</evidence>
<gene>
    <name evidence="1" type="ORF">Vadar_002159</name>
</gene>
<name>A0ACB7X737_9ERIC</name>
<reference evidence="1 2" key="1">
    <citation type="journal article" date="2021" name="Hortic Res">
        <title>High-quality reference genome and annotation aids understanding of berry development for evergreen blueberry (Vaccinium darrowii).</title>
        <authorList>
            <person name="Yu J."/>
            <person name="Hulse-Kemp A.M."/>
            <person name="Babiker E."/>
            <person name="Staton M."/>
        </authorList>
    </citation>
    <scope>NUCLEOTIDE SEQUENCE [LARGE SCALE GENOMIC DNA]</scope>
    <source>
        <strain evidence="2">cv. NJ 8807/NJ 8810</strain>
        <tissue evidence="1">Young leaf</tissue>
    </source>
</reference>
<comment type="caution">
    <text evidence="1">The sequence shown here is derived from an EMBL/GenBank/DDBJ whole genome shotgun (WGS) entry which is preliminary data.</text>
</comment>
<dbReference type="Proteomes" id="UP000828048">
    <property type="component" value="Chromosome 6"/>
</dbReference>
<accession>A0ACB7X737</accession>
<protein>
    <submittedName>
        <fullName evidence="1">Uncharacterized protein</fullName>
    </submittedName>
</protein>
<dbReference type="EMBL" id="CM037156">
    <property type="protein sequence ID" value="KAH7836503.1"/>
    <property type="molecule type" value="Genomic_DNA"/>
</dbReference>
<proteinExistence type="predicted"/>
<organism evidence="1 2">
    <name type="scientific">Vaccinium darrowii</name>
    <dbReference type="NCBI Taxonomy" id="229202"/>
    <lineage>
        <taxon>Eukaryota</taxon>
        <taxon>Viridiplantae</taxon>
        <taxon>Streptophyta</taxon>
        <taxon>Embryophyta</taxon>
        <taxon>Tracheophyta</taxon>
        <taxon>Spermatophyta</taxon>
        <taxon>Magnoliopsida</taxon>
        <taxon>eudicotyledons</taxon>
        <taxon>Gunneridae</taxon>
        <taxon>Pentapetalae</taxon>
        <taxon>asterids</taxon>
        <taxon>Ericales</taxon>
        <taxon>Ericaceae</taxon>
        <taxon>Vaccinioideae</taxon>
        <taxon>Vaccinieae</taxon>
        <taxon>Vaccinium</taxon>
    </lineage>
</organism>
<evidence type="ECO:0000313" key="1">
    <source>
        <dbReference type="EMBL" id="KAH7836503.1"/>
    </source>
</evidence>